<accession>A0A7Y0ELA8</accession>
<sequence length="73" mass="8334">MEGELLKMACGQGLGYALFVFLLIYTLKTTGTRENRLNTTIEKNQEIIASLTKNTDKIDKIEKDVEDIKELIR</sequence>
<dbReference type="AlphaFoldDB" id="A0A7Y0ELA8"/>
<dbReference type="InterPro" id="IPR024405">
    <property type="entry name" value="Phage_BhlA/UviB"/>
</dbReference>
<keyword evidence="3" id="KW-1185">Reference proteome</keyword>
<organism evidence="2 3">
    <name type="scientific">Clostridium muellerianum</name>
    <dbReference type="NCBI Taxonomy" id="2716538"/>
    <lineage>
        <taxon>Bacteria</taxon>
        <taxon>Bacillati</taxon>
        <taxon>Bacillota</taxon>
        <taxon>Clostridia</taxon>
        <taxon>Eubacteriales</taxon>
        <taxon>Clostridiaceae</taxon>
        <taxon>Clostridium</taxon>
    </lineage>
</organism>
<evidence type="ECO:0000256" key="1">
    <source>
        <dbReference type="SAM" id="Phobius"/>
    </source>
</evidence>
<dbReference type="Proteomes" id="UP000537131">
    <property type="component" value="Unassembled WGS sequence"/>
</dbReference>
<keyword evidence="1" id="KW-1133">Transmembrane helix</keyword>
<keyword evidence="1" id="KW-0472">Membrane</keyword>
<protein>
    <submittedName>
        <fullName evidence="2">UviB-like protein</fullName>
    </submittedName>
</protein>
<comment type="caution">
    <text evidence="2">The sequence shown here is derived from an EMBL/GenBank/DDBJ whole genome shotgun (WGS) entry which is preliminary data.</text>
</comment>
<dbReference type="Pfam" id="PF10960">
    <property type="entry name" value="Holin_BhlA"/>
    <property type="match status" value="1"/>
</dbReference>
<feature type="transmembrane region" description="Helical" evidence="1">
    <location>
        <begin position="6"/>
        <end position="27"/>
    </location>
</feature>
<dbReference type="EMBL" id="JABBNI010000065">
    <property type="protein sequence ID" value="NMM65546.1"/>
    <property type="molecule type" value="Genomic_DNA"/>
</dbReference>
<dbReference type="RefSeq" id="WP_169300124.1">
    <property type="nucleotide sequence ID" value="NZ_JABBNI010000065.1"/>
</dbReference>
<proteinExistence type="predicted"/>
<name>A0A7Y0ELA8_9CLOT</name>
<reference evidence="2 3" key="2">
    <citation type="submission" date="2020-06" db="EMBL/GenBank/DDBJ databases">
        <title>Complete Genome Sequence of Clostridium muelleri sp. nov. P21T, an Acid-Alcohol Producing Acetogen Isolated from Old Hay.</title>
        <authorList>
            <person name="Duncan K.E."/>
            <person name="Tanner R.S."/>
        </authorList>
    </citation>
    <scope>NUCLEOTIDE SEQUENCE [LARGE SCALE GENOMIC DNA]</scope>
    <source>
        <strain evidence="2 3">P21</strain>
    </source>
</reference>
<evidence type="ECO:0000313" key="3">
    <source>
        <dbReference type="Proteomes" id="UP000537131"/>
    </source>
</evidence>
<gene>
    <name evidence="2" type="ORF">HBE96_23495</name>
</gene>
<reference evidence="2 3" key="1">
    <citation type="submission" date="2020-04" db="EMBL/GenBank/DDBJ databases">
        <authorList>
            <person name="Doyle D.A."/>
        </authorList>
    </citation>
    <scope>NUCLEOTIDE SEQUENCE [LARGE SCALE GENOMIC DNA]</scope>
    <source>
        <strain evidence="2 3">P21</strain>
    </source>
</reference>
<evidence type="ECO:0000313" key="2">
    <source>
        <dbReference type="EMBL" id="NMM65546.1"/>
    </source>
</evidence>
<keyword evidence="1" id="KW-0812">Transmembrane</keyword>